<evidence type="ECO:0000256" key="4">
    <source>
        <dbReference type="ARBA" id="ARBA00022692"/>
    </source>
</evidence>
<organism evidence="15 16">
    <name type="scientific">Scylla paramamosain</name>
    <name type="common">Mud crab</name>
    <dbReference type="NCBI Taxonomy" id="85552"/>
    <lineage>
        <taxon>Eukaryota</taxon>
        <taxon>Metazoa</taxon>
        <taxon>Ecdysozoa</taxon>
        <taxon>Arthropoda</taxon>
        <taxon>Crustacea</taxon>
        <taxon>Multicrustacea</taxon>
        <taxon>Malacostraca</taxon>
        <taxon>Eumalacostraca</taxon>
        <taxon>Eucarida</taxon>
        <taxon>Decapoda</taxon>
        <taxon>Pleocyemata</taxon>
        <taxon>Brachyura</taxon>
        <taxon>Eubrachyura</taxon>
        <taxon>Portunoidea</taxon>
        <taxon>Portunidae</taxon>
        <taxon>Portuninae</taxon>
        <taxon>Scylla</taxon>
    </lineage>
</organism>
<keyword evidence="6" id="KW-0406">Ion transport</keyword>
<keyword evidence="3" id="KW-1003">Cell membrane</keyword>
<keyword evidence="9" id="KW-0325">Glycoprotein</keyword>
<dbReference type="SUPFAM" id="SSF53850">
    <property type="entry name" value="Periplasmic binding protein-like II"/>
    <property type="match status" value="1"/>
</dbReference>
<keyword evidence="11" id="KW-0407">Ion channel</keyword>
<evidence type="ECO:0000256" key="6">
    <source>
        <dbReference type="ARBA" id="ARBA00023065"/>
    </source>
</evidence>
<feature type="transmembrane region" description="Helical" evidence="12">
    <location>
        <begin position="482"/>
        <end position="509"/>
    </location>
</feature>
<evidence type="ECO:0000313" key="15">
    <source>
        <dbReference type="EMBL" id="KAK8400957.1"/>
    </source>
</evidence>
<evidence type="ECO:0000256" key="8">
    <source>
        <dbReference type="ARBA" id="ARBA00023170"/>
    </source>
</evidence>
<feature type="chain" id="PRO_5043620539" description="Ionotropic glutamate receptor L-glutamate and glycine-binding domain-containing protein" evidence="13">
    <location>
        <begin position="25"/>
        <end position="528"/>
    </location>
</feature>
<keyword evidence="16" id="KW-1185">Reference proteome</keyword>
<keyword evidence="10" id="KW-1071">Ligand-gated ion channel</keyword>
<keyword evidence="8" id="KW-0675">Receptor</keyword>
<evidence type="ECO:0000256" key="9">
    <source>
        <dbReference type="ARBA" id="ARBA00023180"/>
    </source>
</evidence>
<dbReference type="GO" id="GO:0015276">
    <property type="term" value="F:ligand-gated monoatomic ion channel activity"/>
    <property type="evidence" value="ECO:0007669"/>
    <property type="project" value="InterPro"/>
</dbReference>
<keyword evidence="13" id="KW-0732">Signal</keyword>
<evidence type="ECO:0000256" key="10">
    <source>
        <dbReference type="ARBA" id="ARBA00023286"/>
    </source>
</evidence>
<dbReference type="EMBL" id="JARAKH010000009">
    <property type="protein sequence ID" value="KAK8400957.1"/>
    <property type="molecule type" value="Genomic_DNA"/>
</dbReference>
<name>A0AAW0UQP3_SCYPA</name>
<dbReference type="SMART" id="SM00918">
    <property type="entry name" value="Lig_chan-Glu_bd"/>
    <property type="match status" value="1"/>
</dbReference>
<evidence type="ECO:0000259" key="14">
    <source>
        <dbReference type="SMART" id="SM00918"/>
    </source>
</evidence>
<evidence type="ECO:0000256" key="13">
    <source>
        <dbReference type="SAM" id="SignalP"/>
    </source>
</evidence>
<evidence type="ECO:0000256" key="2">
    <source>
        <dbReference type="ARBA" id="ARBA00022448"/>
    </source>
</evidence>
<dbReference type="Gene3D" id="3.40.190.10">
    <property type="entry name" value="Periplasmic binding protein-like II"/>
    <property type="match status" value="1"/>
</dbReference>
<evidence type="ECO:0000256" key="3">
    <source>
        <dbReference type="ARBA" id="ARBA00022475"/>
    </source>
</evidence>
<sequence>MQSKSGRNTRAALCAAFYLMFVSGKCETAASEEEGEKTLPFPRASLGADTELMLAAKHVVAHHLQECHLIIAAPRSSVLALTIRVSGVNTMVTTVVELHSDASFTKHVDIWRSGQFPCRALLLHCTGQNTNLAIQFLLASKIWQRPEVRVVVMSRGEDGDHLLSHHVLRNTRHVLHIEPNYTRRRNAALDVYYRCLFCDGWTSTTQLTRRWYLEAEAPQGFTSLRDYPKNFHGHRFRIVAMNYFPYISYKSSRDVPGNVAYLTDSLNTRMITVLARSLNFTYDVREPEDEQWGLEISGGNWTGIVGTLQHEKADFSMDLTLTPQRAAVVEFCRVYIDEDTVILSTKPRPLPEYLSLINPFGGLVWMMVVVEIFVWAATLWLLLNISVHVYGGWRLSFNSALFYGWGLLLEEQPFRPPKEPAGKGKSPTINSLEEMVDRRYKEGWKWGTKSFNGAFNSLLSTSGIPAFQVVKEHMQRNDGDEVVLGLLHLQATFYVLILGGTVAAFTFLAEHLFHPYLTFTNPQLVVTP</sequence>
<dbReference type="Proteomes" id="UP001487740">
    <property type="component" value="Unassembled WGS sequence"/>
</dbReference>
<dbReference type="AlphaFoldDB" id="A0AAW0UQP3"/>
<feature type="signal peptide" evidence="13">
    <location>
        <begin position="1"/>
        <end position="24"/>
    </location>
</feature>
<reference evidence="15 16" key="1">
    <citation type="submission" date="2023-03" db="EMBL/GenBank/DDBJ databases">
        <title>High-quality genome of Scylla paramamosain provides insights in environmental adaptation.</title>
        <authorList>
            <person name="Zhang L."/>
        </authorList>
    </citation>
    <scope>NUCLEOTIDE SEQUENCE [LARGE SCALE GENOMIC DNA]</scope>
    <source>
        <strain evidence="15">LZ_2023a</strain>
        <tissue evidence="15">Muscle</tissue>
    </source>
</reference>
<evidence type="ECO:0000256" key="1">
    <source>
        <dbReference type="ARBA" id="ARBA00004651"/>
    </source>
</evidence>
<dbReference type="Pfam" id="PF10613">
    <property type="entry name" value="Lig_chan-Glu_bd"/>
    <property type="match status" value="1"/>
</dbReference>
<protein>
    <recommendedName>
        <fullName evidence="14">Ionotropic glutamate receptor L-glutamate and glycine-binding domain-containing protein</fullName>
    </recommendedName>
</protein>
<gene>
    <name evidence="15" type="ORF">O3P69_002621</name>
</gene>
<evidence type="ECO:0000256" key="5">
    <source>
        <dbReference type="ARBA" id="ARBA00022989"/>
    </source>
</evidence>
<dbReference type="GO" id="GO:0005886">
    <property type="term" value="C:plasma membrane"/>
    <property type="evidence" value="ECO:0007669"/>
    <property type="project" value="UniProtKB-SubCell"/>
</dbReference>
<feature type="transmembrane region" description="Helical" evidence="12">
    <location>
        <begin position="363"/>
        <end position="383"/>
    </location>
</feature>
<evidence type="ECO:0000256" key="12">
    <source>
        <dbReference type="SAM" id="Phobius"/>
    </source>
</evidence>
<evidence type="ECO:0000256" key="7">
    <source>
        <dbReference type="ARBA" id="ARBA00023136"/>
    </source>
</evidence>
<comment type="subcellular location">
    <subcellularLocation>
        <location evidence="1">Cell membrane</location>
        <topology evidence="1">Multi-pass membrane protein</topology>
    </subcellularLocation>
</comment>
<evidence type="ECO:0000313" key="16">
    <source>
        <dbReference type="Proteomes" id="UP001487740"/>
    </source>
</evidence>
<dbReference type="InterPro" id="IPR052192">
    <property type="entry name" value="Insect_Ionotropic_Sensory_Rcpt"/>
</dbReference>
<keyword evidence="2" id="KW-0813">Transport</keyword>
<evidence type="ECO:0000256" key="11">
    <source>
        <dbReference type="ARBA" id="ARBA00023303"/>
    </source>
</evidence>
<dbReference type="PANTHER" id="PTHR42643">
    <property type="entry name" value="IONOTROPIC RECEPTOR 20A-RELATED"/>
    <property type="match status" value="1"/>
</dbReference>
<dbReference type="PANTHER" id="PTHR42643:SF38">
    <property type="entry name" value="IONOTROPIC RECEPTOR 100A"/>
    <property type="match status" value="1"/>
</dbReference>
<keyword evidence="7 12" id="KW-0472">Membrane</keyword>
<feature type="domain" description="Ionotropic glutamate receptor L-glutamate and glycine-binding" evidence="14">
    <location>
        <begin position="245"/>
        <end position="310"/>
    </location>
</feature>
<keyword evidence="5 12" id="KW-1133">Transmembrane helix</keyword>
<comment type="caution">
    <text evidence="15">The sequence shown here is derived from an EMBL/GenBank/DDBJ whole genome shotgun (WGS) entry which is preliminary data.</text>
</comment>
<proteinExistence type="predicted"/>
<accession>A0AAW0UQP3</accession>
<dbReference type="InterPro" id="IPR019594">
    <property type="entry name" value="Glu/Gly-bd"/>
</dbReference>
<keyword evidence="4 12" id="KW-0812">Transmembrane</keyword>